<sequence length="141" mass="15140">EALITFKEQLSDPTNSLQTWDQTLASPCSFSHVTCADDVSVTSIDLGLLNLTGQLVADLGKLTNLQSFSAFENNIYGPIPPEFGEMTELVTLNLFSNNLSGGIPPELGNLKNLKLIRVINNPGLSGLVSEALACHPDKIEL</sequence>
<keyword evidence="6" id="KW-1133">Transmembrane helix</keyword>
<keyword evidence="4" id="KW-0732">Signal</keyword>
<dbReference type="PANTHER" id="PTHR47988">
    <property type="entry name" value="SOMATIC EMBRYOGENESIS RECEPTOR KINASE 1"/>
    <property type="match status" value="1"/>
</dbReference>
<keyword evidence="9" id="KW-0675">Receptor</keyword>
<evidence type="ECO:0000256" key="3">
    <source>
        <dbReference type="ARBA" id="ARBA00022692"/>
    </source>
</evidence>
<keyword evidence="10" id="KW-1185">Reference proteome</keyword>
<evidence type="ECO:0000256" key="6">
    <source>
        <dbReference type="ARBA" id="ARBA00022989"/>
    </source>
</evidence>
<evidence type="ECO:0000256" key="1">
    <source>
        <dbReference type="ARBA" id="ARBA00004167"/>
    </source>
</evidence>
<keyword evidence="9" id="KW-0418">Kinase</keyword>
<comment type="subcellular location">
    <subcellularLocation>
        <location evidence="1">Membrane</location>
        <topology evidence="1">Single-pass membrane protein</topology>
    </subcellularLocation>
</comment>
<comment type="caution">
    <text evidence="9">The sequence shown here is derived from an EMBL/GenBank/DDBJ whole genome shotgun (WGS) entry which is preliminary data.</text>
</comment>
<keyword evidence="7" id="KW-0472">Membrane</keyword>
<feature type="domain" description="Leucine-rich repeat-containing N-terminal plant-type" evidence="8">
    <location>
        <begin position="1"/>
        <end position="35"/>
    </location>
</feature>
<evidence type="ECO:0000256" key="2">
    <source>
        <dbReference type="ARBA" id="ARBA00022614"/>
    </source>
</evidence>
<dbReference type="InterPro" id="IPR001611">
    <property type="entry name" value="Leu-rich_rpt"/>
</dbReference>
<keyword evidence="5" id="KW-0677">Repeat</keyword>
<dbReference type="EMBL" id="CACSLK010028053">
    <property type="protein sequence ID" value="CAA0834955.1"/>
    <property type="molecule type" value="Genomic_DNA"/>
</dbReference>
<keyword evidence="2" id="KW-0433">Leucine-rich repeat</keyword>
<keyword evidence="9" id="KW-0808">Transferase</keyword>
<dbReference type="OrthoDB" id="1748906at2759"/>
<dbReference type="InterPro" id="IPR013210">
    <property type="entry name" value="LRR_N_plant-typ"/>
</dbReference>
<protein>
    <submittedName>
        <fullName evidence="9">BRASSINOSTEROID INSENSITIVE 1-associated receptor kinase 1</fullName>
    </submittedName>
</protein>
<dbReference type="SUPFAM" id="SSF52058">
    <property type="entry name" value="L domain-like"/>
    <property type="match status" value="1"/>
</dbReference>
<accession>A0A9N7RLZ0</accession>
<proteinExistence type="predicted"/>
<evidence type="ECO:0000256" key="4">
    <source>
        <dbReference type="ARBA" id="ARBA00022729"/>
    </source>
</evidence>
<name>A0A9N7RLZ0_STRHE</name>
<evidence type="ECO:0000256" key="5">
    <source>
        <dbReference type="ARBA" id="ARBA00022737"/>
    </source>
</evidence>
<keyword evidence="3" id="KW-0812">Transmembrane</keyword>
<feature type="non-terminal residue" evidence="9">
    <location>
        <position position="141"/>
    </location>
</feature>
<dbReference type="InterPro" id="IPR032675">
    <property type="entry name" value="LRR_dom_sf"/>
</dbReference>
<dbReference type="Gene3D" id="3.80.10.10">
    <property type="entry name" value="Ribonuclease Inhibitor"/>
    <property type="match status" value="1"/>
</dbReference>
<dbReference type="FunFam" id="3.80.10.10:FF:000129">
    <property type="entry name" value="Leucine-rich repeat receptor-like kinase"/>
    <property type="match status" value="1"/>
</dbReference>
<feature type="non-terminal residue" evidence="9">
    <location>
        <position position="1"/>
    </location>
</feature>
<evidence type="ECO:0000313" key="10">
    <source>
        <dbReference type="Proteomes" id="UP001153555"/>
    </source>
</evidence>
<dbReference type="Pfam" id="PF00560">
    <property type="entry name" value="LRR_1"/>
    <property type="match status" value="1"/>
</dbReference>
<reference evidence="9" key="1">
    <citation type="submission" date="2019-12" db="EMBL/GenBank/DDBJ databases">
        <authorList>
            <person name="Scholes J."/>
        </authorList>
    </citation>
    <scope>NUCLEOTIDE SEQUENCE</scope>
</reference>
<evidence type="ECO:0000259" key="8">
    <source>
        <dbReference type="Pfam" id="PF08263"/>
    </source>
</evidence>
<evidence type="ECO:0000256" key="7">
    <source>
        <dbReference type="ARBA" id="ARBA00023136"/>
    </source>
</evidence>
<organism evidence="9 10">
    <name type="scientific">Striga hermonthica</name>
    <name type="common">Purple witchweed</name>
    <name type="synonym">Buchnera hermonthica</name>
    <dbReference type="NCBI Taxonomy" id="68872"/>
    <lineage>
        <taxon>Eukaryota</taxon>
        <taxon>Viridiplantae</taxon>
        <taxon>Streptophyta</taxon>
        <taxon>Embryophyta</taxon>
        <taxon>Tracheophyta</taxon>
        <taxon>Spermatophyta</taxon>
        <taxon>Magnoliopsida</taxon>
        <taxon>eudicotyledons</taxon>
        <taxon>Gunneridae</taxon>
        <taxon>Pentapetalae</taxon>
        <taxon>asterids</taxon>
        <taxon>lamiids</taxon>
        <taxon>Lamiales</taxon>
        <taxon>Orobanchaceae</taxon>
        <taxon>Buchnereae</taxon>
        <taxon>Striga</taxon>
    </lineage>
</organism>
<gene>
    <name evidence="9" type="ORF">SHERM_02760</name>
</gene>
<dbReference type="GO" id="GO:0016020">
    <property type="term" value="C:membrane"/>
    <property type="evidence" value="ECO:0007669"/>
    <property type="project" value="UniProtKB-SubCell"/>
</dbReference>
<dbReference type="Pfam" id="PF08263">
    <property type="entry name" value="LRRNT_2"/>
    <property type="match status" value="1"/>
</dbReference>
<dbReference type="Proteomes" id="UP001153555">
    <property type="component" value="Unassembled WGS sequence"/>
</dbReference>
<dbReference type="GO" id="GO:0016301">
    <property type="term" value="F:kinase activity"/>
    <property type="evidence" value="ECO:0007669"/>
    <property type="project" value="UniProtKB-KW"/>
</dbReference>
<evidence type="ECO:0000313" key="9">
    <source>
        <dbReference type="EMBL" id="CAA0834955.1"/>
    </source>
</evidence>
<dbReference type="AlphaFoldDB" id="A0A9N7RLZ0"/>